<dbReference type="OMA" id="AIQAMCD"/>
<sequence>MKVRKSERKLPKTDLNRLSSDNMVSYRLPDIQLLKAAQAQEISAVTSNLFEKSESLEDILGKLISEMTYHSYPDLISDVRSHLVTLTASQILPDKEALFDVINAHPRLGARKVDSAQSIAEQKSLVGESEALRLLNEEYEETFPRLRYVVFVNGRSREVIMRDMKMRIQRGDIEAEKLEAVNAMYNIALDRAGKLSS</sequence>
<feature type="domain" description="Oxo-4-hydroxy-4-carboxy-5-ureidoimidazoline decarboxylase" evidence="2">
    <location>
        <begin position="36"/>
        <end position="192"/>
    </location>
</feature>
<evidence type="ECO:0000313" key="4">
    <source>
        <dbReference type="Proteomes" id="UP000186594"/>
    </source>
</evidence>
<evidence type="ECO:0000256" key="1">
    <source>
        <dbReference type="ARBA" id="ARBA00022631"/>
    </source>
</evidence>
<keyword evidence="4" id="KW-1185">Reference proteome</keyword>
<dbReference type="Gene3D" id="1.10.3330.10">
    <property type="entry name" value="Oxo-4-hydroxy-4-carboxy-5-ureidoimidazoline decarboxylase"/>
    <property type="match status" value="1"/>
</dbReference>
<dbReference type="OrthoDB" id="5398391at2759"/>
<dbReference type="PANTHER" id="PTHR37987:SF1">
    <property type="entry name" value="OXO-4-HYDROXY-4-CARBOXY-5-UREIDOIMIDAZOLINE DECARBOXYLASE DOMAIN-CONTAINING PROTEIN"/>
    <property type="match status" value="1"/>
</dbReference>
<comment type="caution">
    <text evidence="3">The sequence shown here is derived from an EMBL/GenBank/DDBJ whole genome shotgun (WGS) entry which is preliminary data.</text>
</comment>
<evidence type="ECO:0000259" key="2">
    <source>
        <dbReference type="Pfam" id="PF09349"/>
    </source>
</evidence>
<dbReference type="STRING" id="1198029.A0A1U7LR38"/>
<evidence type="ECO:0000313" key="3">
    <source>
        <dbReference type="EMBL" id="OLL25136.1"/>
    </source>
</evidence>
<dbReference type="Pfam" id="PF09349">
    <property type="entry name" value="OHCU_decarbox"/>
    <property type="match status" value="1"/>
</dbReference>
<dbReference type="Proteomes" id="UP000186594">
    <property type="component" value="Unassembled WGS sequence"/>
</dbReference>
<protein>
    <submittedName>
        <fullName evidence="3">Putative allantoinase 1</fullName>
    </submittedName>
</protein>
<dbReference type="InterPro" id="IPR018020">
    <property type="entry name" value="OHCU_decarboxylase"/>
</dbReference>
<reference evidence="3 4" key="1">
    <citation type="submission" date="2016-04" db="EMBL/GenBank/DDBJ databases">
        <title>Evolutionary innovation and constraint leading to complex multicellularity in the Ascomycota.</title>
        <authorList>
            <person name="Cisse O."/>
            <person name="Nguyen A."/>
            <person name="Hewitt D.A."/>
            <person name="Jedd G."/>
            <person name="Stajich J.E."/>
        </authorList>
    </citation>
    <scope>NUCLEOTIDE SEQUENCE [LARGE SCALE GENOMIC DNA]</scope>
    <source>
        <strain evidence="3 4">DAH-3</strain>
    </source>
</reference>
<dbReference type="AlphaFoldDB" id="A0A1U7LR38"/>
<name>A0A1U7LR38_NEOID</name>
<dbReference type="PANTHER" id="PTHR37987">
    <property type="entry name" value="CHROMOSOME 9, WHOLE GENOME SHOTGUN SEQUENCE"/>
    <property type="match status" value="1"/>
</dbReference>
<gene>
    <name evidence="3" type="ORF">NEOLI_000590</name>
</gene>
<dbReference type="EMBL" id="LXFE01000491">
    <property type="protein sequence ID" value="OLL25136.1"/>
    <property type="molecule type" value="Genomic_DNA"/>
</dbReference>
<proteinExistence type="predicted"/>
<dbReference type="GO" id="GO:0006144">
    <property type="term" value="P:purine nucleobase metabolic process"/>
    <property type="evidence" value="ECO:0007669"/>
    <property type="project" value="UniProtKB-KW"/>
</dbReference>
<dbReference type="InterPro" id="IPR036778">
    <property type="entry name" value="OHCU_decarboxylase_sf"/>
</dbReference>
<keyword evidence="1" id="KW-0659">Purine metabolism</keyword>
<dbReference type="SUPFAM" id="SSF158694">
    <property type="entry name" value="UraD-Like"/>
    <property type="match status" value="1"/>
</dbReference>
<organism evidence="3 4">
    <name type="scientific">Neolecta irregularis (strain DAH-3)</name>
    <dbReference type="NCBI Taxonomy" id="1198029"/>
    <lineage>
        <taxon>Eukaryota</taxon>
        <taxon>Fungi</taxon>
        <taxon>Dikarya</taxon>
        <taxon>Ascomycota</taxon>
        <taxon>Taphrinomycotina</taxon>
        <taxon>Neolectales</taxon>
        <taxon>Neolectaceae</taxon>
        <taxon>Neolecta</taxon>
    </lineage>
</organism>
<accession>A0A1U7LR38</accession>